<dbReference type="Pfam" id="PF20152">
    <property type="entry name" value="DUF6534"/>
    <property type="match status" value="1"/>
</dbReference>
<dbReference type="PANTHER" id="PTHR40465:SF1">
    <property type="entry name" value="DUF6534 DOMAIN-CONTAINING PROTEIN"/>
    <property type="match status" value="1"/>
</dbReference>
<protein>
    <recommendedName>
        <fullName evidence="2">DUF6534 domain-containing protein</fullName>
    </recommendedName>
</protein>
<keyword evidence="1" id="KW-0812">Transmembrane</keyword>
<evidence type="ECO:0000313" key="4">
    <source>
        <dbReference type="Proteomes" id="UP001163850"/>
    </source>
</evidence>
<comment type="caution">
    <text evidence="3">The sequence shown here is derived from an EMBL/GenBank/DDBJ whole genome shotgun (WGS) entry which is preliminary data.</text>
</comment>
<gene>
    <name evidence="3" type="ORF">F5890DRAFT_544254</name>
</gene>
<dbReference type="EMBL" id="MU802115">
    <property type="protein sequence ID" value="KAJ3981414.1"/>
    <property type="molecule type" value="Genomic_DNA"/>
</dbReference>
<organism evidence="3 4">
    <name type="scientific">Lentinula detonsa</name>
    <dbReference type="NCBI Taxonomy" id="2804962"/>
    <lineage>
        <taxon>Eukaryota</taxon>
        <taxon>Fungi</taxon>
        <taxon>Dikarya</taxon>
        <taxon>Basidiomycota</taxon>
        <taxon>Agaricomycotina</taxon>
        <taxon>Agaricomycetes</taxon>
        <taxon>Agaricomycetidae</taxon>
        <taxon>Agaricales</taxon>
        <taxon>Marasmiineae</taxon>
        <taxon>Omphalotaceae</taxon>
        <taxon>Lentinula</taxon>
    </lineage>
</organism>
<feature type="transmembrane region" description="Helical" evidence="1">
    <location>
        <begin position="242"/>
        <end position="263"/>
    </location>
</feature>
<sequence length="341" mass="37867">MFNTTSPPMVPFPSTGVDLSSTFDAFFYGVIVSVGLFGISVVQLWTYINLSRDRWMFRVVVITVFLMDMATTYLDIGLLHSYLVTHFGDLTIFATPETLLDLEILFTALIVFVVDLYFASRVHLLKQVHWSVVAFIVGSNVIALLISILSVIISIHSVFFAKLGFTPAHNEIIVALENAVTTVCEVVATVALAWSLHSSRTGVPRTDTILLKLHTYTITRGVLLTIVQVLSLAFYVGQPTKLTWIAFHMCLSKLYFITMAAMLNTRSSLRRRLDRTITDSEVGRIIQQSGHSFARGTSFVLGSSIDANVNTDPPDFGLTQISTHDTEILDEHESVHSIKGM</sequence>
<evidence type="ECO:0000259" key="2">
    <source>
        <dbReference type="Pfam" id="PF20152"/>
    </source>
</evidence>
<evidence type="ECO:0000313" key="3">
    <source>
        <dbReference type="EMBL" id="KAJ3981414.1"/>
    </source>
</evidence>
<name>A0AA38UPP9_9AGAR</name>
<feature type="domain" description="DUF6534" evidence="2">
    <location>
        <begin position="182"/>
        <end position="268"/>
    </location>
</feature>
<keyword evidence="1" id="KW-1133">Transmembrane helix</keyword>
<dbReference type="InterPro" id="IPR045339">
    <property type="entry name" value="DUF6534"/>
</dbReference>
<evidence type="ECO:0000256" key="1">
    <source>
        <dbReference type="SAM" id="Phobius"/>
    </source>
</evidence>
<dbReference type="AlphaFoldDB" id="A0AA38UPP9"/>
<dbReference type="PANTHER" id="PTHR40465">
    <property type="entry name" value="CHROMOSOME 1, WHOLE GENOME SHOTGUN SEQUENCE"/>
    <property type="match status" value="1"/>
</dbReference>
<keyword evidence="1" id="KW-0472">Membrane</keyword>
<dbReference type="Proteomes" id="UP001163850">
    <property type="component" value="Unassembled WGS sequence"/>
</dbReference>
<feature type="transmembrane region" description="Helical" evidence="1">
    <location>
        <begin position="130"/>
        <end position="160"/>
    </location>
</feature>
<feature type="transmembrane region" description="Helical" evidence="1">
    <location>
        <begin position="172"/>
        <end position="196"/>
    </location>
</feature>
<proteinExistence type="predicted"/>
<feature type="transmembrane region" description="Helical" evidence="1">
    <location>
        <begin position="99"/>
        <end position="118"/>
    </location>
</feature>
<accession>A0AA38UPP9</accession>
<feature type="transmembrane region" description="Helical" evidence="1">
    <location>
        <begin position="25"/>
        <end position="48"/>
    </location>
</feature>
<feature type="transmembrane region" description="Helical" evidence="1">
    <location>
        <begin position="55"/>
        <end position="79"/>
    </location>
</feature>
<reference evidence="3" key="1">
    <citation type="submission" date="2022-08" db="EMBL/GenBank/DDBJ databases">
        <authorList>
            <consortium name="DOE Joint Genome Institute"/>
            <person name="Min B."/>
            <person name="Riley R."/>
            <person name="Sierra-Patev S."/>
            <person name="Naranjo-Ortiz M."/>
            <person name="Looney B."/>
            <person name="Konkel Z."/>
            <person name="Slot J.C."/>
            <person name="Sakamoto Y."/>
            <person name="Steenwyk J.L."/>
            <person name="Rokas A."/>
            <person name="Carro J."/>
            <person name="Camarero S."/>
            <person name="Ferreira P."/>
            <person name="Molpeceres G."/>
            <person name="Ruiz-Duenas F.J."/>
            <person name="Serrano A."/>
            <person name="Henrissat B."/>
            <person name="Drula E."/>
            <person name="Hughes K.W."/>
            <person name="Mata J.L."/>
            <person name="Ishikawa N.K."/>
            <person name="Vargas-Isla R."/>
            <person name="Ushijima S."/>
            <person name="Smith C.A."/>
            <person name="Ahrendt S."/>
            <person name="Andreopoulos W."/>
            <person name="He G."/>
            <person name="Labutti K."/>
            <person name="Lipzen A."/>
            <person name="Ng V."/>
            <person name="Sandor L."/>
            <person name="Barry K."/>
            <person name="Martinez A.T."/>
            <person name="Xiao Y."/>
            <person name="Gibbons J.G."/>
            <person name="Terashima K."/>
            <person name="Hibbett D.S."/>
            <person name="Grigoriev I.V."/>
        </authorList>
    </citation>
    <scope>NUCLEOTIDE SEQUENCE</scope>
    <source>
        <strain evidence="3">TFB7829</strain>
    </source>
</reference>
<feature type="transmembrane region" description="Helical" evidence="1">
    <location>
        <begin position="217"/>
        <end position="236"/>
    </location>
</feature>